<keyword evidence="3" id="KW-1185">Reference proteome</keyword>
<name>A0A9J5XQL1_SOLCO</name>
<dbReference type="EMBL" id="JACXVP010000008">
    <property type="protein sequence ID" value="KAG5590093.1"/>
    <property type="molecule type" value="Genomic_DNA"/>
</dbReference>
<dbReference type="AlphaFoldDB" id="A0A9J5XQL1"/>
<dbReference type="OrthoDB" id="1326213at2759"/>
<evidence type="ECO:0000313" key="3">
    <source>
        <dbReference type="Proteomes" id="UP000824120"/>
    </source>
</evidence>
<feature type="compositionally biased region" description="Basic and acidic residues" evidence="1">
    <location>
        <begin position="63"/>
        <end position="87"/>
    </location>
</feature>
<proteinExistence type="predicted"/>
<reference evidence="2 3" key="1">
    <citation type="submission" date="2020-09" db="EMBL/GenBank/DDBJ databases">
        <title>De no assembly of potato wild relative species, Solanum commersonii.</title>
        <authorList>
            <person name="Cho K."/>
        </authorList>
    </citation>
    <scope>NUCLEOTIDE SEQUENCE [LARGE SCALE GENOMIC DNA]</scope>
    <source>
        <strain evidence="2">LZ3.2</strain>
        <tissue evidence="2">Leaf</tissue>
    </source>
</reference>
<gene>
    <name evidence="2" type="ORF">H5410_040607</name>
</gene>
<dbReference type="Proteomes" id="UP000824120">
    <property type="component" value="Chromosome 8"/>
</dbReference>
<protein>
    <submittedName>
        <fullName evidence="2">Uncharacterized protein</fullName>
    </submittedName>
</protein>
<accession>A0A9J5XQL1</accession>
<feature type="region of interest" description="Disordered" evidence="1">
    <location>
        <begin position="63"/>
        <end position="121"/>
    </location>
</feature>
<comment type="caution">
    <text evidence="2">The sequence shown here is derived from an EMBL/GenBank/DDBJ whole genome shotgun (WGS) entry which is preliminary data.</text>
</comment>
<evidence type="ECO:0000313" key="2">
    <source>
        <dbReference type="EMBL" id="KAG5590093.1"/>
    </source>
</evidence>
<sequence length="121" mass="13323">MDKTSVDSPKNVERAIVSTKGTASPIQMIVDKDSSNPLMADTLPKSFNTVAETKKTKEVIHEKIIRETPEPDLADSKTEDTGSRSDENDLSIDQFTQHYDPNDDNDSGMSLDSVALHNLDT</sequence>
<evidence type="ECO:0000256" key="1">
    <source>
        <dbReference type="SAM" id="MobiDB-lite"/>
    </source>
</evidence>
<organism evidence="2 3">
    <name type="scientific">Solanum commersonii</name>
    <name type="common">Commerson's wild potato</name>
    <name type="synonym">Commerson's nightshade</name>
    <dbReference type="NCBI Taxonomy" id="4109"/>
    <lineage>
        <taxon>Eukaryota</taxon>
        <taxon>Viridiplantae</taxon>
        <taxon>Streptophyta</taxon>
        <taxon>Embryophyta</taxon>
        <taxon>Tracheophyta</taxon>
        <taxon>Spermatophyta</taxon>
        <taxon>Magnoliopsida</taxon>
        <taxon>eudicotyledons</taxon>
        <taxon>Gunneridae</taxon>
        <taxon>Pentapetalae</taxon>
        <taxon>asterids</taxon>
        <taxon>lamiids</taxon>
        <taxon>Solanales</taxon>
        <taxon>Solanaceae</taxon>
        <taxon>Solanoideae</taxon>
        <taxon>Solaneae</taxon>
        <taxon>Solanum</taxon>
    </lineage>
</organism>